<keyword evidence="1" id="KW-0645">Protease</keyword>
<dbReference type="EMBL" id="CP009962">
    <property type="protein sequence ID" value="AIY44137.1"/>
    <property type="molecule type" value="Genomic_DNA"/>
</dbReference>
<keyword evidence="1" id="KW-0378">Hydrolase</keyword>
<proteinExistence type="predicted"/>
<sequence>MVPAVLVTVLMTACTSPPPAAMPGSDRDAHGCIPSAGYQWDEAQQQCVRPWEKK</sequence>
<dbReference type="Proteomes" id="UP000030302">
    <property type="component" value="Chromosome"/>
</dbReference>
<gene>
    <name evidence="1" type="ORF">LT85_4979</name>
</gene>
<evidence type="ECO:0000313" key="2">
    <source>
        <dbReference type="Proteomes" id="UP000030302"/>
    </source>
</evidence>
<dbReference type="AlphaFoldDB" id="A0A0A1FMF5"/>
<dbReference type="HOGENOM" id="CLU_3042296_0_0_4"/>
<accession>A0A0A1FMF5</accession>
<dbReference type="GO" id="GO:0006508">
    <property type="term" value="P:proteolysis"/>
    <property type="evidence" value="ECO:0007669"/>
    <property type="project" value="UniProtKB-KW"/>
</dbReference>
<protein>
    <submittedName>
        <fullName evidence="1">Subtilisin-like serine protease</fullName>
    </submittedName>
</protein>
<dbReference type="STRING" id="279058.LT85_4979"/>
<organism evidence="1 2">
    <name type="scientific">Collimonas arenae</name>
    <dbReference type="NCBI Taxonomy" id="279058"/>
    <lineage>
        <taxon>Bacteria</taxon>
        <taxon>Pseudomonadati</taxon>
        <taxon>Pseudomonadota</taxon>
        <taxon>Betaproteobacteria</taxon>
        <taxon>Burkholderiales</taxon>
        <taxon>Oxalobacteraceae</taxon>
        <taxon>Collimonas</taxon>
    </lineage>
</organism>
<evidence type="ECO:0000313" key="1">
    <source>
        <dbReference type="EMBL" id="AIY44137.1"/>
    </source>
</evidence>
<keyword evidence="2" id="KW-1185">Reference proteome</keyword>
<name>A0A0A1FMF5_9BURK</name>
<reference evidence="2" key="1">
    <citation type="journal article" date="2014" name="Soil Biol. Biochem.">
        <title>Structure and function of bacterial communities in ageing soils: Insights from the Mendocino ecological staircase.</title>
        <authorList>
            <person name="Uroz S."/>
            <person name="Tech J.J."/>
            <person name="Sawaya N.A."/>
            <person name="Frey-Klett P."/>
            <person name="Leveau J.H.J."/>
        </authorList>
    </citation>
    <scope>NUCLEOTIDE SEQUENCE [LARGE SCALE GENOMIC DNA]</scope>
    <source>
        <strain evidence="2">Cal35</strain>
    </source>
</reference>
<dbReference type="GO" id="GO:0008233">
    <property type="term" value="F:peptidase activity"/>
    <property type="evidence" value="ECO:0007669"/>
    <property type="project" value="UniProtKB-KW"/>
</dbReference>
<dbReference type="KEGG" id="care:LT85_4979"/>